<sequence length="326" mass="37257">MQKSSLTNWVEHPYLASLQRSWQLIKHHAQAQNARPSIRFKAAKLPAYYPSAVVNVSHRFGHEWEVTTSLEALSGTKGVMPRSLYKEAINAVFEEEDHALLDFFDSFNNRYYRLYCQSMFKHDLAAQCEEETFSWSNYRPSITRLLSNLHGAVAKKNTIPDSHFVQYTGLIGLKVTCPETLRLILEDYFGYPFNVERSQLTYQPISSDALTQIGFEGRNRQLGFDALIGKKAAMAGQSLDVKICPQSYEAYKEIRGDRRLIAAIGQMVKQYIGVNLKFRLLMKVNGQYLPTLKLAESKRKGQQLGQSAWITTHNNKMTFVEMPLKG</sequence>
<dbReference type="PANTHER" id="PTHR35564">
    <property type="match status" value="1"/>
</dbReference>
<evidence type="ECO:0000313" key="2">
    <source>
        <dbReference type="Proteomes" id="UP000071641"/>
    </source>
</evidence>
<dbReference type="RefSeq" id="WP_062661077.1">
    <property type="nucleotide sequence ID" value="NZ_FIZX01000001.1"/>
</dbReference>
<accession>A0A128EUJ8</accession>
<dbReference type="Proteomes" id="UP000071641">
    <property type="component" value="Unassembled WGS sequence"/>
</dbReference>
<dbReference type="STRING" id="1796497.GCE9029_00741"/>
<name>A0A128EUJ8_9GAMM</name>
<organism evidence="1 2">
    <name type="scientific">Grimontia celer</name>
    <dbReference type="NCBI Taxonomy" id="1796497"/>
    <lineage>
        <taxon>Bacteria</taxon>
        <taxon>Pseudomonadati</taxon>
        <taxon>Pseudomonadota</taxon>
        <taxon>Gammaproteobacteria</taxon>
        <taxon>Vibrionales</taxon>
        <taxon>Vibrionaceae</taxon>
        <taxon>Grimontia</taxon>
    </lineage>
</organism>
<gene>
    <name evidence="1" type="ORF">GCE9029_00741</name>
</gene>
<proteinExistence type="predicted"/>
<protein>
    <recommendedName>
        <fullName evidence="3">Type VI secretion protein VasB-1</fullName>
    </recommendedName>
</protein>
<evidence type="ECO:0008006" key="3">
    <source>
        <dbReference type="Google" id="ProtNLM"/>
    </source>
</evidence>
<evidence type="ECO:0000313" key="1">
    <source>
        <dbReference type="EMBL" id="CZF78278.1"/>
    </source>
</evidence>
<dbReference type="AlphaFoldDB" id="A0A128EUJ8"/>
<dbReference type="Pfam" id="PF06996">
    <property type="entry name" value="T6SS_TssG"/>
    <property type="match status" value="1"/>
</dbReference>
<reference evidence="2" key="1">
    <citation type="submission" date="2016-02" db="EMBL/GenBank/DDBJ databases">
        <authorList>
            <person name="Rodrigo-Torres Lidia"/>
            <person name="Arahal R.David."/>
        </authorList>
    </citation>
    <scope>NUCLEOTIDE SEQUENCE [LARGE SCALE GENOMIC DNA]</scope>
    <source>
        <strain evidence="2">CECT 9029</strain>
    </source>
</reference>
<dbReference type="InterPro" id="IPR010732">
    <property type="entry name" value="T6SS_TssG-like"/>
</dbReference>
<dbReference type="EMBL" id="FIZX01000001">
    <property type="protein sequence ID" value="CZF78278.1"/>
    <property type="molecule type" value="Genomic_DNA"/>
</dbReference>
<dbReference type="OrthoDB" id="6191374at2"/>
<dbReference type="PANTHER" id="PTHR35564:SF4">
    <property type="entry name" value="CYTOPLASMIC PROTEIN"/>
    <property type="match status" value="1"/>
</dbReference>
<keyword evidence="2" id="KW-1185">Reference proteome</keyword>